<sequence length="394" mass="42249">MDFKNTYSTRRWDYKPFWHFQSTSLPVAFHERPHALDSPGGVGEVWEEVERVDTVRELHHLHGLPLPAQHVGVPPLPVLQRVEPADQHHRRRERLGQLGVLVGHVRRGVVAAGALRQERPPPEVRPPEGHDRRHAVQPQLRLRPLLAAEVRLHGQEAGDAHGAGGGRGRSPAVGRVVDYVAAGALPGEEAAGEVHPDPLVHPRDAIGVDEAERVHRVVVGGRVGVLGREAVLDGDDDRADAAADAAAQAVEVALARGEHGEAAAVEVDDDRERGLGNGGGEGEDARPEAARRVDVEVGGADAGRVRAGARAHAEDAVGDGVEAAVDGAVAAVDDVDGGREHGDLKPHRARQRGARSRLLLPARASRFRHACFLAWRASGQQRVYFSDLNALSTC</sequence>
<evidence type="ECO:0000313" key="2">
    <source>
        <dbReference type="EnsemblPlants" id="HORVU.MOREX.r3.2HG0119210.1.CDS1"/>
    </source>
</evidence>
<dbReference type="Proteomes" id="UP000011116">
    <property type="component" value="Chromosome 2H"/>
</dbReference>
<dbReference type="EnsemblPlants" id="HORVU.MOREX.r3.2HG0119210.1">
    <property type="protein sequence ID" value="HORVU.MOREX.r3.2HG0119210.1.CDS1"/>
    <property type="gene ID" value="HORVU.MOREX.r3.2HG0119210"/>
</dbReference>
<proteinExistence type="predicted"/>
<reference evidence="2" key="3">
    <citation type="submission" date="2022-01" db="UniProtKB">
        <authorList>
            <consortium name="EnsemblPlants"/>
        </authorList>
    </citation>
    <scope>IDENTIFICATION</scope>
    <source>
        <strain evidence="2">subsp. vulgare</strain>
    </source>
</reference>
<reference evidence="3" key="1">
    <citation type="journal article" date="2012" name="Nature">
        <title>A physical, genetic and functional sequence assembly of the barley genome.</title>
        <authorList>
            <consortium name="The International Barley Genome Sequencing Consortium"/>
            <person name="Mayer K.F."/>
            <person name="Waugh R."/>
            <person name="Brown J.W."/>
            <person name="Schulman A."/>
            <person name="Langridge P."/>
            <person name="Platzer M."/>
            <person name="Fincher G.B."/>
            <person name="Muehlbauer G.J."/>
            <person name="Sato K."/>
            <person name="Close T.J."/>
            <person name="Wise R.P."/>
            <person name="Stein N."/>
        </authorList>
    </citation>
    <scope>NUCLEOTIDE SEQUENCE [LARGE SCALE GENOMIC DNA]</scope>
    <source>
        <strain evidence="3">cv. Morex</strain>
    </source>
</reference>
<dbReference type="Gramene" id="HORVU.MOREX.r2.2HG0098060.1">
    <property type="protein sequence ID" value="HORVU.MOREX.r2.2HG0098060.1.CDS.1"/>
    <property type="gene ID" value="HORVU.MOREX.r2.2HG0098060"/>
</dbReference>
<reference evidence="2" key="2">
    <citation type="submission" date="2020-10" db="EMBL/GenBank/DDBJ databases">
        <authorList>
            <person name="Scholz U."/>
            <person name="Mascher M."/>
            <person name="Fiebig A."/>
        </authorList>
    </citation>
    <scope>NUCLEOTIDE SEQUENCE [LARGE SCALE GENOMIC DNA]</scope>
    <source>
        <strain evidence="2">cv. Morex</strain>
    </source>
</reference>
<protein>
    <submittedName>
        <fullName evidence="2">Uncharacterized protein</fullName>
    </submittedName>
</protein>
<dbReference type="AlphaFoldDB" id="A0A8I6WRY1"/>
<name>A0A8I6WRY1_HORVV</name>
<feature type="compositionally biased region" description="Basic and acidic residues" evidence="1">
    <location>
        <begin position="283"/>
        <end position="292"/>
    </location>
</feature>
<dbReference type="Gramene" id="HORVU.MOREX.r3.2HG0119210.1">
    <property type="protein sequence ID" value="HORVU.MOREX.r3.2HG0119210.1.CDS1"/>
    <property type="gene ID" value="HORVU.MOREX.r3.2HG0119210"/>
</dbReference>
<gene>
    <name evidence="2" type="primary">LOC123429583</name>
</gene>
<accession>A0A8I6WRY1</accession>
<organism evidence="2 3">
    <name type="scientific">Hordeum vulgare subsp. vulgare</name>
    <name type="common">Domesticated barley</name>
    <dbReference type="NCBI Taxonomy" id="112509"/>
    <lineage>
        <taxon>Eukaryota</taxon>
        <taxon>Viridiplantae</taxon>
        <taxon>Streptophyta</taxon>
        <taxon>Embryophyta</taxon>
        <taxon>Tracheophyta</taxon>
        <taxon>Spermatophyta</taxon>
        <taxon>Magnoliopsida</taxon>
        <taxon>Liliopsida</taxon>
        <taxon>Poales</taxon>
        <taxon>Poaceae</taxon>
        <taxon>BOP clade</taxon>
        <taxon>Pooideae</taxon>
        <taxon>Triticodae</taxon>
        <taxon>Triticeae</taxon>
        <taxon>Hordeinae</taxon>
        <taxon>Hordeum</taxon>
    </lineage>
</organism>
<feature type="region of interest" description="Disordered" evidence="1">
    <location>
        <begin position="261"/>
        <end position="292"/>
    </location>
</feature>
<keyword evidence="3" id="KW-1185">Reference proteome</keyword>
<evidence type="ECO:0000256" key="1">
    <source>
        <dbReference type="SAM" id="MobiDB-lite"/>
    </source>
</evidence>
<evidence type="ECO:0000313" key="3">
    <source>
        <dbReference type="Proteomes" id="UP000011116"/>
    </source>
</evidence>